<comment type="caution">
    <text evidence="1">The sequence shown here is derived from an EMBL/GenBank/DDBJ whole genome shotgun (WGS) entry which is preliminary data.</text>
</comment>
<proteinExistence type="predicted"/>
<dbReference type="EMBL" id="JBFXLR010000033">
    <property type="protein sequence ID" value="KAL2846205.1"/>
    <property type="molecule type" value="Genomic_DNA"/>
</dbReference>
<organism evidence="1 2">
    <name type="scientific">Aspergillus pseudodeflectus</name>
    <dbReference type="NCBI Taxonomy" id="176178"/>
    <lineage>
        <taxon>Eukaryota</taxon>
        <taxon>Fungi</taxon>
        <taxon>Dikarya</taxon>
        <taxon>Ascomycota</taxon>
        <taxon>Pezizomycotina</taxon>
        <taxon>Eurotiomycetes</taxon>
        <taxon>Eurotiomycetidae</taxon>
        <taxon>Eurotiales</taxon>
        <taxon>Aspergillaceae</taxon>
        <taxon>Aspergillus</taxon>
        <taxon>Aspergillus subgen. Nidulantes</taxon>
    </lineage>
</organism>
<dbReference type="RefSeq" id="XP_070897020.1">
    <property type="nucleotide sequence ID" value="XM_071046159.1"/>
</dbReference>
<evidence type="ECO:0000313" key="2">
    <source>
        <dbReference type="Proteomes" id="UP001610444"/>
    </source>
</evidence>
<reference evidence="1 2" key="1">
    <citation type="submission" date="2024-07" db="EMBL/GenBank/DDBJ databases">
        <title>Section-level genome sequencing and comparative genomics of Aspergillus sections Usti and Cavernicolus.</title>
        <authorList>
            <consortium name="Lawrence Berkeley National Laboratory"/>
            <person name="Nybo J.L."/>
            <person name="Vesth T.C."/>
            <person name="Theobald S."/>
            <person name="Frisvad J.C."/>
            <person name="Larsen T.O."/>
            <person name="Kjaerboelling I."/>
            <person name="Rothschild-Mancinelli K."/>
            <person name="Lyhne E.K."/>
            <person name="Kogle M.E."/>
            <person name="Barry K."/>
            <person name="Clum A."/>
            <person name="Na H."/>
            <person name="Ledsgaard L."/>
            <person name="Lin J."/>
            <person name="Lipzen A."/>
            <person name="Kuo A."/>
            <person name="Riley R."/>
            <person name="Mondo S."/>
            <person name="LaButti K."/>
            <person name="Haridas S."/>
            <person name="Pangalinan J."/>
            <person name="Salamov A.A."/>
            <person name="Simmons B.A."/>
            <person name="Magnuson J.K."/>
            <person name="Chen J."/>
            <person name="Drula E."/>
            <person name="Henrissat B."/>
            <person name="Wiebenga A."/>
            <person name="Lubbers R.J."/>
            <person name="Gomes A.C."/>
            <person name="Macurrencykelacurrency M.R."/>
            <person name="Stajich J."/>
            <person name="Grigoriev I.V."/>
            <person name="Mortensen U.H."/>
            <person name="De vries R.P."/>
            <person name="Baker S.E."/>
            <person name="Andersen M.R."/>
        </authorList>
    </citation>
    <scope>NUCLEOTIDE SEQUENCE [LARGE SCALE GENOMIC DNA]</scope>
    <source>
        <strain evidence="1 2">CBS 756.74</strain>
    </source>
</reference>
<accession>A0ABR4K1J4</accession>
<dbReference type="Proteomes" id="UP001610444">
    <property type="component" value="Unassembled WGS sequence"/>
</dbReference>
<keyword evidence="2" id="KW-1185">Reference proteome</keyword>
<protein>
    <submittedName>
        <fullName evidence="1">Uncharacterized protein</fullName>
    </submittedName>
</protein>
<sequence>MSLDERKKAHEVHRRELHRYNREEISAKVLDRQQPFADDDKIMVINATGPASEVVARAWCAHHGKTAVLRKAGGAKHNHSEELLP</sequence>
<dbReference type="GeneID" id="98161323"/>
<name>A0ABR4K1J4_9EURO</name>
<evidence type="ECO:0000313" key="1">
    <source>
        <dbReference type="EMBL" id="KAL2846205.1"/>
    </source>
</evidence>
<gene>
    <name evidence="1" type="ORF">BJX68DRAFT_268687</name>
</gene>